<evidence type="ECO:0000256" key="1">
    <source>
        <dbReference type="PROSITE-ProRule" id="PRU00283"/>
    </source>
</evidence>
<comment type="caution">
    <text evidence="3">The sequence shown here is derived from an EMBL/GenBank/DDBJ whole genome shotgun (WGS) entry which is preliminary data.</text>
</comment>
<dbReference type="InterPro" id="IPR001752">
    <property type="entry name" value="Kinesin_motor_dom"/>
</dbReference>
<evidence type="ECO:0000313" key="3">
    <source>
        <dbReference type="EMBL" id="THD19727.1"/>
    </source>
</evidence>
<sequence length="150" mass="15739">MSSCEHTSNTLLYADRVKELGPNSMSAGNSNTDLLPSSARNGAGVCGATGANGAFGDTTSGPVSHGAAATRNPNFVLTTSGLGYGNWVGSSTLVNQIVQNGLPEVDDLAMLRSANDGEITEELFTFQEVVTQIERMEKEVFGEHKVCVIQ</sequence>
<dbReference type="GO" id="GO:0008017">
    <property type="term" value="F:microtubule binding"/>
    <property type="evidence" value="ECO:0007669"/>
    <property type="project" value="InterPro"/>
</dbReference>
<dbReference type="GO" id="GO:0005524">
    <property type="term" value="F:ATP binding"/>
    <property type="evidence" value="ECO:0007669"/>
    <property type="project" value="InterPro"/>
</dbReference>
<dbReference type="Proteomes" id="UP000230066">
    <property type="component" value="Unassembled WGS sequence"/>
</dbReference>
<dbReference type="GO" id="GO:0007018">
    <property type="term" value="P:microtubule-based movement"/>
    <property type="evidence" value="ECO:0007669"/>
    <property type="project" value="InterPro"/>
</dbReference>
<dbReference type="AlphaFoldDB" id="A0A4E0REM5"/>
<accession>A0A4E0REM5</accession>
<proteinExistence type="inferred from homology"/>
<reference evidence="3" key="1">
    <citation type="submission" date="2019-03" db="EMBL/GenBank/DDBJ databases">
        <title>Improved annotation for the trematode Fasciola hepatica.</title>
        <authorList>
            <person name="Choi Y.-J."/>
            <person name="Martin J."/>
            <person name="Mitreva M."/>
        </authorList>
    </citation>
    <scope>NUCLEOTIDE SEQUENCE [LARGE SCALE GENOMIC DNA]</scope>
</reference>
<gene>
    <name evidence="3" type="ORF">D915_009391</name>
</gene>
<evidence type="ECO:0000313" key="4">
    <source>
        <dbReference type="Proteomes" id="UP000230066"/>
    </source>
</evidence>
<name>A0A4E0REM5_FASHE</name>
<dbReference type="GO" id="GO:0003777">
    <property type="term" value="F:microtubule motor activity"/>
    <property type="evidence" value="ECO:0007669"/>
    <property type="project" value="InterPro"/>
</dbReference>
<keyword evidence="4" id="KW-1185">Reference proteome</keyword>
<feature type="domain" description="Kinesin motor" evidence="2">
    <location>
        <begin position="1"/>
        <end position="20"/>
    </location>
</feature>
<dbReference type="PROSITE" id="PS50067">
    <property type="entry name" value="KINESIN_MOTOR_2"/>
    <property type="match status" value="1"/>
</dbReference>
<organism evidence="3 4">
    <name type="scientific">Fasciola hepatica</name>
    <name type="common">Liver fluke</name>
    <dbReference type="NCBI Taxonomy" id="6192"/>
    <lineage>
        <taxon>Eukaryota</taxon>
        <taxon>Metazoa</taxon>
        <taxon>Spiralia</taxon>
        <taxon>Lophotrochozoa</taxon>
        <taxon>Platyhelminthes</taxon>
        <taxon>Trematoda</taxon>
        <taxon>Digenea</taxon>
        <taxon>Plagiorchiida</taxon>
        <taxon>Echinostomata</taxon>
        <taxon>Echinostomatoidea</taxon>
        <taxon>Fasciolidae</taxon>
        <taxon>Fasciola</taxon>
    </lineage>
</organism>
<comment type="caution">
    <text evidence="1">Lacks conserved residue(s) required for the propagation of feature annotation.</text>
</comment>
<evidence type="ECO:0000259" key="2">
    <source>
        <dbReference type="PROSITE" id="PS50067"/>
    </source>
</evidence>
<protein>
    <recommendedName>
        <fullName evidence="2">Kinesin motor domain-containing protein</fullName>
    </recommendedName>
</protein>
<comment type="similarity">
    <text evidence="1">Belongs to the TRAFAC class myosin-kinesin ATPase superfamily. Kinesin family.</text>
</comment>
<dbReference type="EMBL" id="JXXN02005742">
    <property type="protein sequence ID" value="THD19727.1"/>
    <property type="molecule type" value="Genomic_DNA"/>
</dbReference>